<comment type="caution">
    <text evidence="1">The sequence shown here is derived from an EMBL/GenBank/DDBJ whole genome shotgun (WGS) entry which is preliminary data.</text>
</comment>
<dbReference type="RefSeq" id="WP_249736401.1">
    <property type="nucleotide sequence ID" value="NZ_JAKNCJ010000001.1"/>
</dbReference>
<organism evidence="1 2">
    <name type="scientific">Brachybacterium equifaecis</name>
    <dbReference type="NCBI Taxonomy" id="2910770"/>
    <lineage>
        <taxon>Bacteria</taxon>
        <taxon>Bacillati</taxon>
        <taxon>Actinomycetota</taxon>
        <taxon>Actinomycetes</taxon>
        <taxon>Micrococcales</taxon>
        <taxon>Dermabacteraceae</taxon>
        <taxon>Brachybacterium</taxon>
    </lineage>
</organism>
<accession>A0ABT0QX30</accession>
<dbReference type="Proteomes" id="UP001203761">
    <property type="component" value="Unassembled WGS sequence"/>
</dbReference>
<reference evidence="1" key="1">
    <citation type="submission" date="2022-02" db="EMBL/GenBank/DDBJ databases">
        <authorList>
            <person name="Lee M."/>
            <person name="Kim S.-J."/>
            <person name="Jung M.-Y."/>
        </authorList>
    </citation>
    <scope>NUCLEOTIDE SEQUENCE</scope>
    <source>
        <strain evidence="1">JHP9</strain>
    </source>
</reference>
<evidence type="ECO:0000313" key="1">
    <source>
        <dbReference type="EMBL" id="MCL6422247.1"/>
    </source>
</evidence>
<keyword evidence="2" id="KW-1185">Reference proteome</keyword>
<sequence length="45" mass="4801">MALPDYTNQARWEVFFSGIPDGATITGFTHKMAGITADPAPPGSY</sequence>
<gene>
    <name evidence="1" type="ORF">Bequi_02390</name>
</gene>
<dbReference type="EMBL" id="JAKNCJ010000001">
    <property type="protein sequence ID" value="MCL6422247.1"/>
    <property type="molecule type" value="Genomic_DNA"/>
</dbReference>
<evidence type="ECO:0000313" key="2">
    <source>
        <dbReference type="Proteomes" id="UP001203761"/>
    </source>
</evidence>
<proteinExistence type="predicted"/>
<protein>
    <submittedName>
        <fullName evidence="1">Uncharacterized protein</fullName>
    </submittedName>
</protein>
<name>A0ABT0QX30_9MICO</name>